<comment type="similarity">
    <text evidence="2">Belongs to the TonB family.</text>
</comment>
<keyword evidence="14" id="KW-1185">Reference proteome</keyword>
<dbReference type="GO" id="GO:0015031">
    <property type="term" value="P:protein transport"/>
    <property type="evidence" value="ECO:0007669"/>
    <property type="project" value="UniProtKB-KW"/>
</dbReference>
<protein>
    <submittedName>
        <fullName evidence="13">TonB family protein</fullName>
    </submittedName>
</protein>
<dbReference type="InterPro" id="IPR037682">
    <property type="entry name" value="TonB_C"/>
</dbReference>
<dbReference type="PROSITE" id="PS52016">
    <property type="entry name" value="TONB_DEPENDENT_REC_3"/>
    <property type="match status" value="1"/>
</dbReference>
<dbReference type="Gene3D" id="3.30.1150.10">
    <property type="match status" value="2"/>
</dbReference>
<evidence type="ECO:0000256" key="7">
    <source>
        <dbReference type="ARBA" id="ARBA00022927"/>
    </source>
</evidence>
<dbReference type="SUPFAM" id="SSF74653">
    <property type="entry name" value="TolA/TonB C-terminal domain"/>
    <property type="match status" value="2"/>
</dbReference>
<dbReference type="OrthoDB" id="649093at2"/>
<feature type="domain" description="TonB C-terminal" evidence="12">
    <location>
        <begin position="175"/>
        <end position="272"/>
    </location>
</feature>
<sequence>MNLSNKQKASPCLFILIPLFALAVSPGKAKNITRPLTDTTHAKIFSVVEKQPQFPGGMQEFGRFLGSTIHYPKIDRDNKVGGRVIVTFVVEQDGSLSNIKAVRGPSETLMQAAVDALSQSPKWEPGYQNGRTVRVAYTVPVSFTLPNQEPAAPGATQQPADKVFGRIGDQPMFPGGFDEFGKYLTKAIRYPKADHDAGIAGRVICTFVVEKDGSLTDIKAVRGPSETLNDEAVRVLAASPKWVPGKTADGQPARVAYTVPINFQLDGKGNAPMGGKPILPTTSIDTILMKLHAAPNSPLFVVDGVEYGMDKPLPDLKKENLASMEVLKNEAATKLYGDKGKNGVILIKTKHPESTSGAKP</sequence>
<keyword evidence="10" id="KW-0998">Cell outer membrane</keyword>
<evidence type="ECO:0000256" key="1">
    <source>
        <dbReference type="ARBA" id="ARBA00004383"/>
    </source>
</evidence>
<proteinExistence type="inferred from homology"/>
<evidence type="ECO:0000256" key="2">
    <source>
        <dbReference type="ARBA" id="ARBA00006555"/>
    </source>
</evidence>
<dbReference type="InterPro" id="IPR039426">
    <property type="entry name" value="TonB-dep_rcpt-like"/>
</dbReference>
<dbReference type="Proteomes" id="UP000318733">
    <property type="component" value="Unassembled WGS sequence"/>
</dbReference>
<keyword evidence="6 10" id="KW-0812">Transmembrane</keyword>
<keyword evidence="11" id="KW-0732">Signal</keyword>
<comment type="caution">
    <text evidence="13">The sequence shown here is derived from an EMBL/GenBank/DDBJ whole genome shotgun (WGS) entry which is preliminary data.</text>
</comment>
<keyword evidence="10" id="KW-1134">Transmembrane beta strand</keyword>
<feature type="signal peptide" evidence="11">
    <location>
        <begin position="1"/>
        <end position="23"/>
    </location>
</feature>
<evidence type="ECO:0000256" key="11">
    <source>
        <dbReference type="SAM" id="SignalP"/>
    </source>
</evidence>
<dbReference type="PROSITE" id="PS52015">
    <property type="entry name" value="TONB_CTD"/>
    <property type="match status" value="2"/>
</dbReference>
<dbReference type="AlphaFoldDB" id="A0A556MVM8"/>
<keyword evidence="7" id="KW-0653">Protein transport</keyword>
<dbReference type="InterPro" id="IPR006260">
    <property type="entry name" value="TonB/TolA_C"/>
</dbReference>
<gene>
    <name evidence="13" type="ORF">FO440_06940</name>
</gene>
<keyword evidence="5" id="KW-0997">Cell inner membrane</keyword>
<evidence type="ECO:0000256" key="9">
    <source>
        <dbReference type="ARBA" id="ARBA00023136"/>
    </source>
</evidence>
<organism evidence="13 14">
    <name type="scientific">Mucilaginibacter corticis</name>
    <dbReference type="NCBI Taxonomy" id="2597670"/>
    <lineage>
        <taxon>Bacteria</taxon>
        <taxon>Pseudomonadati</taxon>
        <taxon>Bacteroidota</taxon>
        <taxon>Sphingobacteriia</taxon>
        <taxon>Sphingobacteriales</taxon>
        <taxon>Sphingobacteriaceae</taxon>
        <taxon>Mucilaginibacter</taxon>
    </lineage>
</organism>
<feature type="chain" id="PRO_5022247214" evidence="11">
    <location>
        <begin position="24"/>
        <end position="360"/>
    </location>
</feature>
<feature type="domain" description="TonB C-terminal" evidence="12">
    <location>
        <begin position="56"/>
        <end position="152"/>
    </location>
</feature>
<evidence type="ECO:0000256" key="5">
    <source>
        <dbReference type="ARBA" id="ARBA00022519"/>
    </source>
</evidence>
<dbReference type="EMBL" id="VLPK01000001">
    <property type="protein sequence ID" value="TSJ43915.1"/>
    <property type="molecule type" value="Genomic_DNA"/>
</dbReference>
<dbReference type="GO" id="GO:0098797">
    <property type="term" value="C:plasma membrane protein complex"/>
    <property type="evidence" value="ECO:0007669"/>
    <property type="project" value="TreeGrafter"/>
</dbReference>
<evidence type="ECO:0000256" key="4">
    <source>
        <dbReference type="ARBA" id="ARBA00022475"/>
    </source>
</evidence>
<accession>A0A556MVM8</accession>
<dbReference type="Pfam" id="PF03544">
    <property type="entry name" value="TonB_C"/>
    <property type="match status" value="2"/>
</dbReference>
<evidence type="ECO:0000313" key="13">
    <source>
        <dbReference type="EMBL" id="TSJ43915.1"/>
    </source>
</evidence>
<keyword evidence="4" id="KW-1003">Cell membrane</keyword>
<evidence type="ECO:0000256" key="10">
    <source>
        <dbReference type="PROSITE-ProRule" id="PRU01360"/>
    </source>
</evidence>
<comment type="similarity">
    <text evidence="10">Belongs to the TonB-dependent receptor family.</text>
</comment>
<dbReference type="PANTHER" id="PTHR33446">
    <property type="entry name" value="PROTEIN TONB-RELATED"/>
    <property type="match status" value="1"/>
</dbReference>
<reference evidence="13 14" key="1">
    <citation type="submission" date="2019-07" db="EMBL/GenBank/DDBJ databases">
        <authorList>
            <person name="Huq M.A."/>
        </authorList>
    </citation>
    <scope>NUCLEOTIDE SEQUENCE [LARGE SCALE GENOMIC DNA]</scope>
    <source>
        <strain evidence="13 14">MAH-19</strain>
    </source>
</reference>
<evidence type="ECO:0000256" key="3">
    <source>
        <dbReference type="ARBA" id="ARBA00022448"/>
    </source>
</evidence>
<keyword evidence="8" id="KW-1133">Transmembrane helix</keyword>
<dbReference type="GO" id="GO:0031992">
    <property type="term" value="F:energy transducer activity"/>
    <property type="evidence" value="ECO:0007669"/>
    <property type="project" value="TreeGrafter"/>
</dbReference>
<evidence type="ECO:0000259" key="12">
    <source>
        <dbReference type="PROSITE" id="PS52015"/>
    </source>
</evidence>
<dbReference type="NCBIfam" id="TIGR01352">
    <property type="entry name" value="tonB_Cterm"/>
    <property type="match status" value="2"/>
</dbReference>
<dbReference type="GO" id="GO:0009279">
    <property type="term" value="C:cell outer membrane"/>
    <property type="evidence" value="ECO:0007669"/>
    <property type="project" value="UniProtKB-SubCell"/>
</dbReference>
<evidence type="ECO:0000256" key="6">
    <source>
        <dbReference type="ARBA" id="ARBA00022692"/>
    </source>
</evidence>
<dbReference type="RefSeq" id="WP_144247478.1">
    <property type="nucleotide sequence ID" value="NZ_VLPK01000001.1"/>
</dbReference>
<keyword evidence="3 10" id="KW-0813">Transport</keyword>
<dbReference type="PANTHER" id="PTHR33446:SF2">
    <property type="entry name" value="PROTEIN TONB"/>
    <property type="match status" value="1"/>
</dbReference>
<dbReference type="GO" id="GO:0055085">
    <property type="term" value="P:transmembrane transport"/>
    <property type="evidence" value="ECO:0007669"/>
    <property type="project" value="InterPro"/>
</dbReference>
<evidence type="ECO:0000256" key="8">
    <source>
        <dbReference type="ARBA" id="ARBA00022989"/>
    </source>
</evidence>
<name>A0A556MVM8_9SPHI</name>
<dbReference type="InterPro" id="IPR051045">
    <property type="entry name" value="TonB-dependent_transducer"/>
</dbReference>
<dbReference type="SUPFAM" id="SSF56935">
    <property type="entry name" value="Porins"/>
    <property type="match status" value="1"/>
</dbReference>
<keyword evidence="9 10" id="KW-0472">Membrane</keyword>
<evidence type="ECO:0000313" key="14">
    <source>
        <dbReference type="Proteomes" id="UP000318733"/>
    </source>
</evidence>
<comment type="subcellular location">
    <subcellularLocation>
        <location evidence="1">Cell inner membrane</location>
        <topology evidence="1">Single-pass membrane protein</topology>
        <orientation evidence="1">Periplasmic side</orientation>
    </subcellularLocation>
    <subcellularLocation>
        <location evidence="10">Cell outer membrane</location>
        <topology evidence="10">Multi-pass membrane protein</topology>
    </subcellularLocation>
</comment>